<proteinExistence type="predicted"/>
<feature type="transmembrane region" description="Helical" evidence="1">
    <location>
        <begin position="21"/>
        <end position="43"/>
    </location>
</feature>
<evidence type="ECO:0000256" key="1">
    <source>
        <dbReference type="SAM" id="Phobius"/>
    </source>
</evidence>
<evidence type="ECO:0000313" key="3">
    <source>
        <dbReference type="Proteomes" id="UP000266615"/>
    </source>
</evidence>
<accession>A0A3A4F161</accession>
<protein>
    <recommendedName>
        <fullName evidence="4">Glycerophosphoryl diester phosphodiesterase membrane domain-containing protein</fullName>
    </recommendedName>
</protein>
<comment type="caution">
    <text evidence="2">The sequence shown here is derived from an EMBL/GenBank/DDBJ whole genome shotgun (WGS) entry which is preliminary data.</text>
</comment>
<feature type="transmembrane region" description="Helical" evidence="1">
    <location>
        <begin position="73"/>
        <end position="100"/>
    </location>
</feature>
<evidence type="ECO:0008006" key="4">
    <source>
        <dbReference type="Google" id="ProtNLM"/>
    </source>
</evidence>
<evidence type="ECO:0000313" key="2">
    <source>
        <dbReference type="EMBL" id="RJN31813.1"/>
    </source>
</evidence>
<keyword evidence="1" id="KW-0472">Membrane</keyword>
<dbReference type="AlphaFoldDB" id="A0A3A4F161"/>
<keyword evidence="1" id="KW-1133">Transmembrane helix</keyword>
<feature type="transmembrane region" description="Helical" evidence="1">
    <location>
        <begin position="205"/>
        <end position="226"/>
    </location>
</feature>
<reference evidence="2 3" key="1">
    <citation type="submission" date="2018-09" db="EMBL/GenBank/DDBJ databases">
        <title>Nesterenkonia natronophila sp. nov., an alkaliphilic actinobacteriume isolated from a soda lake, and emended description of the genus Nesterenkonia.</title>
        <authorList>
            <person name="Menes R.J."/>
            <person name="Iriarte A."/>
        </authorList>
    </citation>
    <scope>NUCLEOTIDE SEQUENCE [LARGE SCALE GENOMIC DNA]</scope>
    <source>
        <strain evidence="2 3">M8</strain>
    </source>
</reference>
<keyword evidence="3" id="KW-1185">Reference proteome</keyword>
<feature type="transmembrane region" description="Helical" evidence="1">
    <location>
        <begin position="265"/>
        <end position="286"/>
    </location>
</feature>
<feature type="transmembrane region" description="Helical" evidence="1">
    <location>
        <begin position="121"/>
        <end position="152"/>
    </location>
</feature>
<dbReference type="EMBL" id="QYZP01000002">
    <property type="protein sequence ID" value="RJN31813.1"/>
    <property type="molecule type" value="Genomic_DNA"/>
</dbReference>
<organism evidence="2 3">
    <name type="scientific">Nesterenkonia natronophila</name>
    <dbReference type="NCBI Taxonomy" id="2174932"/>
    <lineage>
        <taxon>Bacteria</taxon>
        <taxon>Bacillati</taxon>
        <taxon>Actinomycetota</taxon>
        <taxon>Actinomycetes</taxon>
        <taxon>Micrococcales</taxon>
        <taxon>Micrococcaceae</taxon>
        <taxon>Nesterenkonia</taxon>
    </lineage>
</organism>
<name>A0A3A4F161_9MICC</name>
<feature type="transmembrane region" description="Helical" evidence="1">
    <location>
        <begin position="158"/>
        <end position="184"/>
    </location>
</feature>
<gene>
    <name evidence="2" type="ORF">D3250_06740</name>
</gene>
<dbReference type="Proteomes" id="UP000266615">
    <property type="component" value="Unassembled WGS sequence"/>
</dbReference>
<sequence length="338" mass="36238">MAQDEIFKGAFTVIRRNRRATLGLPFVAAVMNFLISLLLIAVMPGDTYLRLLTDPAAFEDEELLFAALSEGGMVLMVLATSFLGGLLWAMSLGLLAIPVVRSVYGLPTTLQQTLRLRASRLGWLLLHLLILLVVIGVLALVIVIAGVLLTVATLGFGLLLLVPGFLLLLCWLTAGLMFGPLLIIVERRNAFNAISRSFALNRGMWWRHIGTVALLYLMLLVVLAVTSLPAGIVASLGGELAWQSEQGQNDVIVLLVLGLGQLYDLVLNTLLVALIGTVIGVMYLNARFRREALDVMLQHLAPPSPQTDSDAESLAAVLPGSPEHLAAGSRTPPGGAPQ</sequence>
<keyword evidence="1" id="KW-0812">Transmembrane</keyword>